<dbReference type="AlphaFoldDB" id="A0A1V6RGT4"/>
<accession>A0A1V6RGT4</accession>
<comment type="caution">
    <text evidence="1">The sequence shown here is derived from an EMBL/GenBank/DDBJ whole genome shotgun (WGS) entry which is preliminary data.</text>
</comment>
<gene>
    <name evidence="1" type="ORF">PENVUL_c049G06949</name>
</gene>
<sequence>MHHSIGICGGKNAGTLGGYMELRHHGGTHRGLLTNYHVVRPSPLHQLVEVIDPHDISPRSPVAYQRAIGIESLARKDRDFALVNIDSQLDSLDSRKASLTSSIQNRLLLGECTWCLSHRQLEILETCKFSLIATREVMKPMPHVLGEVLFASGLLIHGKRLLGLAFIKLTPEAEEGYFRANRMPEIPRNQKPSSRSSDQFARIFLPADSPIMEKGGTADVIGGVCNGVKAVCNWASQLRHDIGGNGVDMKSHQTEEYVIIVVNGPFDEKDDSGSFVLDEHGAVAGLLFADVWDGCSLVAVALTMPDIIDSMKPRLDDSVSLHLP</sequence>
<proteinExistence type="predicted"/>
<protein>
    <submittedName>
        <fullName evidence="1">Uncharacterized protein</fullName>
    </submittedName>
</protein>
<evidence type="ECO:0000313" key="2">
    <source>
        <dbReference type="Proteomes" id="UP000191518"/>
    </source>
</evidence>
<reference evidence="2" key="1">
    <citation type="journal article" date="2017" name="Nat. Microbiol.">
        <title>Global analysis of biosynthetic gene clusters reveals vast potential of secondary metabolite production in Penicillium species.</title>
        <authorList>
            <person name="Nielsen J.C."/>
            <person name="Grijseels S."/>
            <person name="Prigent S."/>
            <person name="Ji B."/>
            <person name="Dainat J."/>
            <person name="Nielsen K.F."/>
            <person name="Frisvad J.C."/>
            <person name="Workman M."/>
            <person name="Nielsen J."/>
        </authorList>
    </citation>
    <scope>NUCLEOTIDE SEQUENCE [LARGE SCALE GENOMIC DNA]</scope>
    <source>
        <strain evidence="2">IBT 29486</strain>
    </source>
</reference>
<name>A0A1V6RGT4_9EURO</name>
<dbReference type="EMBL" id="MDYP01000049">
    <property type="protein sequence ID" value="OQE00603.1"/>
    <property type="molecule type" value="Genomic_DNA"/>
</dbReference>
<dbReference type="Proteomes" id="UP000191518">
    <property type="component" value="Unassembled WGS sequence"/>
</dbReference>
<keyword evidence="2" id="KW-1185">Reference proteome</keyword>
<dbReference type="OrthoDB" id="5424209at2759"/>
<organism evidence="1 2">
    <name type="scientific">Penicillium vulpinum</name>
    <dbReference type="NCBI Taxonomy" id="29845"/>
    <lineage>
        <taxon>Eukaryota</taxon>
        <taxon>Fungi</taxon>
        <taxon>Dikarya</taxon>
        <taxon>Ascomycota</taxon>
        <taxon>Pezizomycotina</taxon>
        <taxon>Eurotiomycetes</taxon>
        <taxon>Eurotiomycetidae</taxon>
        <taxon>Eurotiales</taxon>
        <taxon>Aspergillaceae</taxon>
        <taxon>Penicillium</taxon>
    </lineage>
</organism>
<evidence type="ECO:0000313" key="1">
    <source>
        <dbReference type="EMBL" id="OQE00603.1"/>
    </source>
</evidence>